<evidence type="ECO:0000313" key="2">
    <source>
        <dbReference type="EMBL" id="UKJ89051.2"/>
    </source>
</evidence>
<organism evidence="2 3">
    <name type="scientific">Theileria orientalis</name>
    <dbReference type="NCBI Taxonomy" id="68886"/>
    <lineage>
        <taxon>Eukaryota</taxon>
        <taxon>Sar</taxon>
        <taxon>Alveolata</taxon>
        <taxon>Apicomplexa</taxon>
        <taxon>Aconoidasida</taxon>
        <taxon>Piroplasmida</taxon>
        <taxon>Theileriidae</taxon>
        <taxon>Theileria</taxon>
    </lineage>
</organism>
<evidence type="ECO:0000256" key="1">
    <source>
        <dbReference type="SAM" id="Phobius"/>
    </source>
</evidence>
<keyword evidence="1" id="KW-0472">Membrane</keyword>
<keyword evidence="1" id="KW-1133">Transmembrane helix</keyword>
<gene>
    <name evidence="2" type="ORF">MACJ_002297</name>
</gene>
<keyword evidence="1" id="KW-0812">Transmembrane</keyword>
<feature type="transmembrane region" description="Helical" evidence="1">
    <location>
        <begin position="83"/>
        <end position="104"/>
    </location>
</feature>
<sequence length="253" mass="29009">MSDNSVSFLLKAPAPRFRVHLLLIVVLVHGACDLLRYTFTKLGDLFDKINFKITKKHPQKLTLKDLNNIETVLKSGNLTPFRLLKGLTVALVFLSEFLLPYYLFNKSTKVLRTNFARQVHSYGPLTLVTCRVPDVKDFLKGKKELDALIHEEFESEKQFSLNLGETFESLDELEGDDPEKVQQRVNQQLEKGTKKKRAKLDEKTDALNLNSFNRFVAFTLSKVALHGLYISFHALLSPHNQNAFINSFRKRKA</sequence>
<dbReference type="OrthoDB" id="361543at2759"/>
<proteinExistence type="predicted"/>
<evidence type="ECO:0000313" key="3">
    <source>
        <dbReference type="Proteomes" id="UP000244803"/>
    </source>
</evidence>
<protein>
    <submittedName>
        <fullName evidence="2">Uncharacterized protein</fullName>
    </submittedName>
</protein>
<reference evidence="2" key="1">
    <citation type="submission" date="2022-07" db="EMBL/GenBank/DDBJ databases">
        <title>Evaluation of T. orientalis genome assembly methods using nanopore sequencing and analysis of variation between genomes.</title>
        <authorList>
            <person name="Yam J."/>
            <person name="Micallef M.L."/>
            <person name="Liu M."/>
            <person name="Djordjevic S.P."/>
            <person name="Bogema D.R."/>
            <person name="Jenkins C."/>
        </authorList>
    </citation>
    <scope>NUCLEOTIDE SEQUENCE</scope>
    <source>
        <strain evidence="2">Fish Creek</strain>
    </source>
</reference>
<accession>A0A976M5U2</accession>
<name>A0A976M5U2_THEOR</name>
<dbReference type="AlphaFoldDB" id="A0A976M5U2"/>
<dbReference type="EMBL" id="CP056066">
    <property type="protein sequence ID" value="UKJ89051.2"/>
    <property type="molecule type" value="Genomic_DNA"/>
</dbReference>
<feature type="transmembrane region" description="Helical" evidence="1">
    <location>
        <begin position="21"/>
        <end position="39"/>
    </location>
</feature>
<dbReference type="Proteomes" id="UP000244803">
    <property type="component" value="Chromosome 3"/>
</dbReference>